<evidence type="ECO:0000313" key="8">
    <source>
        <dbReference type="Proteomes" id="UP000295192"/>
    </source>
</evidence>
<dbReference type="OMA" id="KQHQQID"/>
<dbReference type="InterPro" id="IPR035896">
    <property type="entry name" value="AN1-like_Znf"/>
</dbReference>
<proteinExistence type="predicted"/>
<dbReference type="Proteomes" id="UP000295192">
    <property type="component" value="Unassembled WGS sequence"/>
</dbReference>
<evidence type="ECO:0000256" key="2">
    <source>
        <dbReference type="ARBA" id="ARBA00022771"/>
    </source>
</evidence>
<dbReference type="AlphaFoldDB" id="A0A484AZ51"/>
<dbReference type="GO" id="GO:0008270">
    <property type="term" value="F:zinc ion binding"/>
    <property type="evidence" value="ECO:0007669"/>
    <property type="project" value="UniProtKB-KW"/>
</dbReference>
<dbReference type="PANTHER" id="PTHR10634:SF149">
    <property type="entry name" value="AN1-TYPE DOMAIN-CONTAINING PROTEIN-RELATED"/>
    <property type="match status" value="1"/>
</dbReference>
<feature type="compositionally biased region" description="Basic and acidic residues" evidence="5">
    <location>
        <begin position="1"/>
        <end position="10"/>
    </location>
</feature>
<comment type="caution">
    <text evidence="7">The sequence shown here is derived from an EMBL/GenBank/DDBJ whole genome shotgun (WGS) entry which is preliminary data.</text>
</comment>
<dbReference type="Gene3D" id="4.10.1110.10">
    <property type="entry name" value="AN1-like Zinc finger"/>
    <property type="match status" value="1"/>
</dbReference>
<sequence length="180" mass="19226">MDNGKIRDFANAKGGTTESISTDGNTARTIKSKRMDGRAPLDMTPGTGAALSPLSICVEDLTDEQVGNAAPDILQHQPVDEQEEGGNQQPSGGESEQAAAPSADDSGNGQAQEQPSKKGCDKCGKKFGLTGGFPCRCGGTYCAFHRYSDRHECTFDYREMGATEIRRDNPVVAPEKLRKL</sequence>
<feature type="region of interest" description="Disordered" evidence="5">
    <location>
        <begin position="1"/>
        <end position="50"/>
    </location>
</feature>
<feature type="domain" description="AN1-type" evidence="6">
    <location>
        <begin position="114"/>
        <end position="161"/>
    </location>
</feature>
<evidence type="ECO:0000256" key="3">
    <source>
        <dbReference type="ARBA" id="ARBA00022833"/>
    </source>
</evidence>
<dbReference type="SMART" id="SM00154">
    <property type="entry name" value="ZnF_AN1"/>
    <property type="match status" value="1"/>
</dbReference>
<dbReference type="InterPro" id="IPR050652">
    <property type="entry name" value="AN1_A20_ZnFinger"/>
</dbReference>
<dbReference type="PROSITE" id="PS51039">
    <property type="entry name" value="ZF_AN1"/>
    <property type="match status" value="1"/>
</dbReference>
<keyword evidence="1" id="KW-0479">Metal-binding</keyword>
<dbReference type="PANTHER" id="PTHR10634">
    <property type="entry name" value="AN1-TYPE ZINC FINGER PROTEIN"/>
    <property type="match status" value="1"/>
</dbReference>
<feature type="region of interest" description="Disordered" evidence="5">
    <location>
        <begin position="65"/>
        <end position="120"/>
    </location>
</feature>
<evidence type="ECO:0000256" key="1">
    <source>
        <dbReference type="ARBA" id="ARBA00022723"/>
    </source>
</evidence>
<protein>
    <recommendedName>
        <fullName evidence="6">AN1-type domain-containing protein</fullName>
    </recommendedName>
</protein>
<accession>A0A484AZ51</accession>
<dbReference type="Pfam" id="PF01428">
    <property type="entry name" value="zf-AN1"/>
    <property type="match status" value="1"/>
</dbReference>
<dbReference type="InterPro" id="IPR000058">
    <property type="entry name" value="Znf_AN1"/>
</dbReference>
<dbReference type="OrthoDB" id="428577at2759"/>
<keyword evidence="8" id="KW-1185">Reference proteome</keyword>
<evidence type="ECO:0000259" key="6">
    <source>
        <dbReference type="PROSITE" id="PS51039"/>
    </source>
</evidence>
<dbReference type="EMBL" id="LSRL02000408">
    <property type="protein sequence ID" value="TDG41130.1"/>
    <property type="molecule type" value="Genomic_DNA"/>
</dbReference>
<keyword evidence="2 4" id="KW-0863">Zinc-finger</keyword>
<reference evidence="7 8" key="1">
    <citation type="journal article" date="2019" name="J. Hered.">
        <title>An Improved Genome Assembly for Drosophila navojoa, the Basal Species in the mojavensis Cluster.</title>
        <authorList>
            <person name="Vanderlinde T."/>
            <person name="Dupim E.G."/>
            <person name="Nazario-Yepiz N.O."/>
            <person name="Carvalho A.B."/>
        </authorList>
    </citation>
    <scope>NUCLEOTIDE SEQUENCE [LARGE SCALE GENOMIC DNA]</scope>
    <source>
        <strain evidence="7">Navoj_Jal97</strain>
        <tissue evidence="7">Whole organism</tissue>
    </source>
</reference>
<dbReference type="STRING" id="7232.A0A484AZ51"/>
<evidence type="ECO:0000313" key="7">
    <source>
        <dbReference type="EMBL" id="TDG41130.1"/>
    </source>
</evidence>
<organism evidence="7 8">
    <name type="scientific">Drosophila navojoa</name>
    <name type="common">Fruit fly</name>
    <dbReference type="NCBI Taxonomy" id="7232"/>
    <lineage>
        <taxon>Eukaryota</taxon>
        <taxon>Metazoa</taxon>
        <taxon>Ecdysozoa</taxon>
        <taxon>Arthropoda</taxon>
        <taxon>Hexapoda</taxon>
        <taxon>Insecta</taxon>
        <taxon>Pterygota</taxon>
        <taxon>Neoptera</taxon>
        <taxon>Endopterygota</taxon>
        <taxon>Diptera</taxon>
        <taxon>Brachycera</taxon>
        <taxon>Muscomorpha</taxon>
        <taxon>Ephydroidea</taxon>
        <taxon>Drosophilidae</taxon>
        <taxon>Drosophila</taxon>
    </lineage>
</organism>
<name>A0A484AZ51_DRONA</name>
<feature type="compositionally biased region" description="Polar residues" evidence="5">
    <location>
        <begin position="85"/>
        <end position="94"/>
    </location>
</feature>
<evidence type="ECO:0000256" key="4">
    <source>
        <dbReference type="PROSITE-ProRule" id="PRU00449"/>
    </source>
</evidence>
<gene>
    <name evidence="7" type="ORF">AWZ03_012457</name>
</gene>
<feature type="compositionally biased region" description="Polar residues" evidence="5">
    <location>
        <begin position="14"/>
        <end position="29"/>
    </location>
</feature>
<keyword evidence="3" id="KW-0862">Zinc</keyword>
<feature type="compositionally biased region" description="Polar residues" evidence="5">
    <location>
        <begin position="105"/>
        <end position="114"/>
    </location>
</feature>
<evidence type="ECO:0000256" key="5">
    <source>
        <dbReference type="SAM" id="MobiDB-lite"/>
    </source>
</evidence>
<dbReference type="SUPFAM" id="SSF118310">
    <property type="entry name" value="AN1-like Zinc finger"/>
    <property type="match status" value="1"/>
</dbReference>